<dbReference type="EMBL" id="CAXHTB010000015">
    <property type="protein sequence ID" value="CAL0321399.1"/>
    <property type="molecule type" value="Genomic_DNA"/>
</dbReference>
<reference evidence="1 2" key="1">
    <citation type="submission" date="2024-03" db="EMBL/GenBank/DDBJ databases">
        <authorList>
            <person name="Martinez-Hernandez J."/>
        </authorList>
    </citation>
    <scope>NUCLEOTIDE SEQUENCE [LARGE SCALE GENOMIC DNA]</scope>
</reference>
<comment type="caution">
    <text evidence="1">The sequence shown here is derived from an EMBL/GenBank/DDBJ whole genome shotgun (WGS) entry which is preliminary data.</text>
</comment>
<accession>A0AAV1XJU6</accession>
<keyword evidence="2" id="KW-1185">Reference proteome</keyword>
<protein>
    <submittedName>
        <fullName evidence="1">Uncharacterized protein</fullName>
    </submittedName>
</protein>
<evidence type="ECO:0000313" key="2">
    <source>
        <dbReference type="Proteomes" id="UP001497480"/>
    </source>
</evidence>
<sequence length="74" mass="8273">MRCYDFHGASKFIRHVKGTILQYEESRLGGGIKESKLDHIELISPAPENAEIANFEYEYGINLQSTDAASGILE</sequence>
<dbReference type="Proteomes" id="UP001497480">
    <property type="component" value="Unassembled WGS sequence"/>
</dbReference>
<evidence type="ECO:0000313" key="1">
    <source>
        <dbReference type="EMBL" id="CAL0321399.1"/>
    </source>
</evidence>
<proteinExistence type="predicted"/>
<organism evidence="1 2">
    <name type="scientific">Lupinus luteus</name>
    <name type="common">European yellow lupine</name>
    <dbReference type="NCBI Taxonomy" id="3873"/>
    <lineage>
        <taxon>Eukaryota</taxon>
        <taxon>Viridiplantae</taxon>
        <taxon>Streptophyta</taxon>
        <taxon>Embryophyta</taxon>
        <taxon>Tracheophyta</taxon>
        <taxon>Spermatophyta</taxon>
        <taxon>Magnoliopsida</taxon>
        <taxon>eudicotyledons</taxon>
        <taxon>Gunneridae</taxon>
        <taxon>Pentapetalae</taxon>
        <taxon>rosids</taxon>
        <taxon>fabids</taxon>
        <taxon>Fabales</taxon>
        <taxon>Fabaceae</taxon>
        <taxon>Papilionoideae</taxon>
        <taxon>50 kb inversion clade</taxon>
        <taxon>genistoids sensu lato</taxon>
        <taxon>core genistoids</taxon>
        <taxon>Genisteae</taxon>
        <taxon>Lupinus</taxon>
    </lineage>
</organism>
<dbReference type="AlphaFoldDB" id="A0AAV1XJU6"/>
<gene>
    <name evidence="1" type="ORF">LLUT_LOCUS22459</name>
</gene>
<name>A0AAV1XJU6_LUPLU</name>